<protein>
    <submittedName>
        <fullName evidence="2">Chemotaxis protein CheX</fullName>
    </submittedName>
</protein>
<keyword evidence="3" id="KW-1185">Reference proteome</keyword>
<evidence type="ECO:0000313" key="3">
    <source>
        <dbReference type="Proteomes" id="UP000245390"/>
    </source>
</evidence>
<name>A0A316G9T5_9RHOB</name>
<accession>A0A316G9T5</accession>
<dbReference type="Gene3D" id="3.30.750.24">
    <property type="entry name" value="STAS domain"/>
    <property type="match status" value="1"/>
</dbReference>
<dbReference type="InterPro" id="IPR036513">
    <property type="entry name" value="STAS_dom_sf"/>
</dbReference>
<dbReference type="AlphaFoldDB" id="A0A316G9T5"/>
<sequence length="91" mass="9545">MAKRVKLDARLDSAAADRLRAQLKESADSDLTLDGTAVEMLGGLCLELLLSARSLWSARARAFAVDAPSAAMIDDLTRYGLTPAALAGDPA</sequence>
<reference evidence="2 3" key="1">
    <citation type="submission" date="2018-05" db="EMBL/GenBank/DDBJ databases">
        <title>Genomic Encyclopedia of Type Strains, Phase IV (KMG-IV): sequencing the most valuable type-strain genomes for metagenomic binning, comparative biology and taxonomic classification.</title>
        <authorList>
            <person name="Goeker M."/>
        </authorList>
    </citation>
    <scope>NUCLEOTIDE SEQUENCE [LARGE SCALE GENOMIC DNA]</scope>
    <source>
        <strain evidence="2 3">DSM 103371</strain>
    </source>
</reference>
<dbReference type="SUPFAM" id="SSF52091">
    <property type="entry name" value="SpoIIaa-like"/>
    <property type="match status" value="1"/>
</dbReference>
<comment type="caution">
    <text evidence="2">The sequence shown here is derived from an EMBL/GenBank/DDBJ whole genome shotgun (WGS) entry which is preliminary data.</text>
</comment>
<evidence type="ECO:0000259" key="1">
    <source>
        <dbReference type="Pfam" id="PF13466"/>
    </source>
</evidence>
<feature type="domain" description="MlaB-like STAS" evidence="1">
    <location>
        <begin position="5"/>
        <end position="81"/>
    </location>
</feature>
<dbReference type="Proteomes" id="UP000245390">
    <property type="component" value="Unassembled WGS sequence"/>
</dbReference>
<gene>
    <name evidence="2" type="ORF">C8D95_102376</name>
</gene>
<dbReference type="InterPro" id="IPR058548">
    <property type="entry name" value="MlaB-like_STAS"/>
</dbReference>
<organism evidence="2 3">
    <name type="scientific">Silicimonas algicola</name>
    <dbReference type="NCBI Taxonomy" id="1826607"/>
    <lineage>
        <taxon>Bacteria</taxon>
        <taxon>Pseudomonadati</taxon>
        <taxon>Pseudomonadota</taxon>
        <taxon>Alphaproteobacteria</taxon>
        <taxon>Rhodobacterales</taxon>
        <taxon>Paracoccaceae</taxon>
    </lineage>
</organism>
<dbReference type="EMBL" id="QGGV01000002">
    <property type="protein sequence ID" value="PWK57729.1"/>
    <property type="molecule type" value="Genomic_DNA"/>
</dbReference>
<dbReference type="RefSeq" id="WP_164721676.1">
    <property type="nucleotide sequence ID" value="NZ_CP034588.1"/>
</dbReference>
<proteinExistence type="predicted"/>
<dbReference type="Pfam" id="PF13466">
    <property type="entry name" value="STAS_2"/>
    <property type="match status" value="1"/>
</dbReference>
<evidence type="ECO:0000313" key="2">
    <source>
        <dbReference type="EMBL" id="PWK57729.1"/>
    </source>
</evidence>